<dbReference type="Pfam" id="PF18480">
    <property type="entry name" value="DUF5615"/>
    <property type="match status" value="1"/>
</dbReference>
<dbReference type="Proteomes" id="UP001596297">
    <property type="component" value="Unassembled WGS sequence"/>
</dbReference>
<comment type="caution">
    <text evidence="2">The sequence shown here is derived from an EMBL/GenBank/DDBJ whole genome shotgun (WGS) entry which is preliminary data.</text>
</comment>
<reference evidence="3" key="1">
    <citation type="journal article" date="2019" name="Int. J. Syst. Evol. Microbiol.">
        <title>The Global Catalogue of Microorganisms (GCM) 10K type strain sequencing project: providing services to taxonomists for standard genome sequencing and annotation.</title>
        <authorList>
            <consortium name="The Broad Institute Genomics Platform"/>
            <consortium name="The Broad Institute Genome Sequencing Center for Infectious Disease"/>
            <person name="Wu L."/>
            <person name="Ma J."/>
        </authorList>
    </citation>
    <scope>NUCLEOTIDE SEQUENCE [LARGE SCALE GENOMIC DNA]</scope>
    <source>
        <strain evidence="3">CGMCC 1.15772</strain>
    </source>
</reference>
<dbReference type="RefSeq" id="WP_380082418.1">
    <property type="nucleotide sequence ID" value="NZ_JBHSWD010000001.1"/>
</dbReference>
<name>A0ABW1YAY0_9DEIO</name>
<evidence type="ECO:0000313" key="2">
    <source>
        <dbReference type="EMBL" id="MFC6591416.1"/>
    </source>
</evidence>
<protein>
    <submittedName>
        <fullName evidence="2">DUF5615 family PIN-like protein</fullName>
    </submittedName>
</protein>
<evidence type="ECO:0000259" key="1">
    <source>
        <dbReference type="Pfam" id="PF18480"/>
    </source>
</evidence>
<organism evidence="2 3">
    <name type="scientific">Deinococcus lacus</name>
    <dbReference type="NCBI Taxonomy" id="392561"/>
    <lineage>
        <taxon>Bacteria</taxon>
        <taxon>Thermotogati</taxon>
        <taxon>Deinococcota</taxon>
        <taxon>Deinococci</taxon>
        <taxon>Deinococcales</taxon>
        <taxon>Deinococcaceae</taxon>
        <taxon>Deinococcus</taxon>
    </lineage>
</organism>
<gene>
    <name evidence="2" type="ORF">ACFP81_04920</name>
</gene>
<accession>A0ABW1YAY0</accession>
<sequence>MRSEQRGDLQIGPLWLDAHLPPALAPWFRENFGVEAYSAAHLGLRDADDAIIFAQARQAGAVLVSKDADFLERVTRLGPPPKLIYLTCGNTSKAALKALFEQRLEQIVALLRAGEAVVEVGE</sequence>
<dbReference type="EMBL" id="JBHSWD010000001">
    <property type="protein sequence ID" value="MFC6591416.1"/>
    <property type="molecule type" value="Genomic_DNA"/>
</dbReference>
<dbReference type="InterPro" id="IPR029060">
    <property type="entry name" value="PIN-like_dom_sf"/>
</dbReference>
<dbReference type="InterPro" id="IPR041049">
    <property type="entry name" value="DUF5615"/>
</dbReference>
<evidence type="ECO:0000313" key="3">
    <source>
        <dbReference type="Proteomes" id="UP001596297"/>
    </source>
</evidence>
<proteinExistence type="predicted"/>
<keyword evidence="3" id="KW-1185">Reference proteome</keyword>
<feature type="domain" description="DUF5615" evidence="1">
    <location>
        <begin position="14"/>
        <end position="117"/>
    </location>
</feature>
<dbReference type="SUPFAM" id="SSF88723">
    <property type="entry name" value="PIN domain-like"/>
    <property type="match status" value="1"/>
</dbReference>